<proteinExistence type="predicted"/>
<sequence length="613" mass="61875">MHRQESDIPAPVLIGTLGTGYAAVLLGGALLERLGVPAGVIHWIVVIAAFTPFVALGVFSGSMRQRVFTGADGQGGSLFMAGGLSAAAVTGGLFFFVSVLTIRYTGAMFAAVAGLAAGLLLSGLAVPRPGERTAQPATGSARLYQQTGSQTVRRIAGLFLGLLALGVLVAQSSALHLLLDTLAPGLMPLPWLLTSVIILAGAWTGGFNSAGRSLAFSLVVTMLGVITPLFILFYRTSDLTWTDLLAGPVDIASAAPDPAQLPLALATLEWPLSLPGDWAGLGTLFASMMLAGFVFASLYPSLAVVRGRVTSRRGSLIAALLFLVAALAAALNARLSGIVIAGSLPDLAAGQIGTDAAWLFKPGTGLLSGLVDICGMPADTPFVVQAACGSAAHSIDLADIRVNPATAFLIPAAAYGMPVAVWPAMIAGVALAAAGTAAAMLAALGNLFAEGPAAQFAGQKGRPVSGRLATARAAMLAAAFGAPWIAAHGGIAPLGLLIWPGALAVAALAVPLALPGWKTAARRGPVIAGMLTGALAPAAVMACQGAEFVIRAGDPGEDLIHLLAAIPVPLATLAGVAANLLAMALAGMVWKEDKNRTRRIQDHERGQPGGIGA</sequence>
<keyword evidence="1" id="KW-1133">Transmembrane helix</keyword>
<feature type="transmembrane region" description="Helical" evidence="1">
    <location>
        <begin position="214"/>
        <end position="234"/>
    </location>
</feature>
<evidence type="ECO:0000313" key="2">
    <source>
        <dbReference type="EMBL" id="PHP65463.1"/>
    </source>
</evidence>
<dbReference type="Proteomes" id="UP000221168">
    <property type="component" value="Unassembled WGS sequence"/>
</dbReference>
<feature type="transmembrane region" description="Helical" evidence="1">
    <location>
        <begin position="78"/>
        <end position="100"/>
    </location>
</feature>
<feature type="transmembrane region" description="Helical" evidence="1">
    <location>
        <begin position="492"/>
        <end position="514"/>
    </location>
</feature>
<feature type="transmembrane region" description="Helical" evidence="1">
    <location>
        <begin position="278"/>
        <end position="302"/>
    </location>
</feature>
<feature type="transmembrane region" description="Helical" evidence="1">
    <location>
        <begin position="562"/>
        <end position="590"/>
    </location>
</feature>
<keyword evidence="1" id="KW-0812">Transmembrane</keyword>
<gene>
    <name evidence="2" type="ORF">CSC94_19090</name>
</gene>
<reference evidence="2 3" key="1">
    <citation type="submission" date="2017-10" db="EMBL/GenBank/DDBJ databases">
        <title>Sedimentibacterium mangrovi gen. nov., sp. nov., a novel member of family Phyllobacteriacea isolated from mangrove sediment.</title>
        <authorList>
            <person name="Liao H."/>
            <person name="Tian Y."/>
        </authorList>
    </citation>
    <scope>NUCLEOTIDE SEQUENCE [LARGE SCALE GENOMIC DNA]</scope>
    <source>
        <strain evidence="2 3">X9-2-2</strain>
    </source>
</reference>
<evidence type="ECO:0000256" key="1">
    <source>
        <dbReference type="SAM" id="Phobius"/>
    </source>
</evidence>
<name>A0A2G1QIV9_9HYPH</name>
<dbReference type="RefSeq" id="WP_099307976.1">
    <property type="nucleotide sequence ID" value="NZ_PDVP01000015.1"/>
</dbReference>
<evidence type="ECO:0000313" key="3">
    <source>
        <dbReference type="Proteomes" id="UP000221168"/>
    </source>
</evidence>
<dbReference type="EMBL" id="PDVP01000015">
    <property type="protein sequence ID" value="PHP65463.1"/>
    <property type="molecule type" value="Genomic_DNA"/>
</dbReference>
<feature type="transmembrane region" description="Helical" evidence="1">
    <location>
        <begin position="12"/>
        <end position="31"/>
    </location>
</feature>
<dbReference type="AlphaFoldDB" id="A0A2G1QIV9"/>
<keyword evidence="1" id="KW-0472">Membrane</keyword>
<comment type="caution">
    <text evidence="2">The sequence shown here is derived from an EMBL/GenBank/DDBJ whole genome shotgun (WGS) entry which is preliminary data.</text>
</comment>
<feature type="transmembrane region" description="Helical" evidence="1">
    <location>
        <begin position="155"/>
        <end position="177"/>
    </location>
</feature>
<feature type="transmembrane region" description="Helical" evidence="1">
    <location>
        <begin position="189"/>
        <end position="207"/>
    </location>
</feature>
<feature type="transmembrane region" description="Helical" evidence="1">
    <location>
        <begin position="37"/>
        <end position="58"/>
    </location>
</feature>
<feature type="transmembrane region" description="Helical" evidence="1">
    <location>
        <begin position="424"/>
        <end position="448"/>
    </location>
</feature>
<keyword evidence="3" id="KW-1185">Reference proteome</keyword>
<organism evidence="2 3">
    <name type="scientific">Zhengella mangrovi</name>
    <dbReference type="NCBI Taxonomy" id="1982044"/>
    <lineage>
        <taxon>Bacteria</taxon>
        <taxon>Pseudomonadati</taxon>
        <taxon>Pseudomonadota</taxon>
        <taxon>Alphaproteobacteria</taxon>
        <taxon>Hyphomicrobiales</taxon>
        <taxon>Notoacmeibacteraceae</taxon>
        <taxon>Zhengella</taxon>
    </lineage>
</organism>
<feature type="transmembrane region" description="Helical" evidence="1">
    <location>
        <begin position="106"/>
        <end position="126"/>
    </location>
</feature>
<feature type="transmembrane region" description="Helical" evidence="1">
    <location>
        <begin position="314"/>
        <end position="335"/>
    </location>
</feature>
<accession>A0A2G1QIV9</accession>
<feature type="transmembrane region" description="Helical" evidence="1">
    <location>
        <begin position="526"/>
        <end position="550"/>
    </location>
</feature>
<protein>
    <submittedName>
        <fullName evidence="2">Uncharacterized protein</fullName>
    </submittedName>
</protein>
<feature type="transmembrane region" description="Helical" evidence="1">
    <location>
        <begin position="469"/>
        <end position="486"/>
    </location>
</feature>